<dbReference type="EMBL" id="JAUZVT010000002">
    <property type="protein sequence ID" value="MDT3330642.1"/>
    <property type="molecule type" value="Genomic_DNA"/>
</dbReference>
<name>A0ABU3GIX4_9MICO</name>
<reference evidence="1 2" key="1">
    <citation type="submission" date="2023-08" db="EMBL/GenBank/DDBJ databases">
        <title>Microbacterium aquilitoris sp. nov. and Microbacterium gwkjibeachense sp. nov., isolated from beach.</title>
        <authorList>
            <person name="Lee S.D."/>
            <person name="Yang H."/>
            <person name="Kim I."/>
        </authorList>
    </citation>
    <scope>NUCLEOTIDE SEQUENCE [LARGE SCALE GENOMIC DNA]</scope>
    <source>
        <strain evidence="1 2">KSW-18</strain>
    </source>
</reference>
<keyword evidence="2" id="KW-1185">Reference proteome</keyword>
<dbReference type="RefSeq" id="WP_311869966.1">
    <property type="nucleotide sequence ID" value="NZ_JAUZVT010000002.1"/>
</dbReference>
<dbReference type="InterPro" id="IPR016130">
    <property type="entry name" value="Tyr_Pase_AS"/>
</dbReference>
<evidence type="ECO:0000313" key="2">
    <source>
        <dbReference type="Proteomes" id="UP001262835"/>
    </source>
</evidence>
<dbReference type="Proteomes" id="UP001262835">
    <property type="component" value="Unassembled WGS sequence"/>
</dbReference>
<protein>
    <submittedName>
        <fullName evidence="1">Tyrosine-protein phosphatase</fullName>
        <ecNumber evidence="1">3.1.3.48</ecNumber>
    </submittedName>
</protein>
<keyword evidence="1" id="KW-0378">Hydrolase</keyword>
<dbReference type="PROSITE" id="PS00383">
    <property type="entry name" value="TYR_PHOSPHATASE_1"/>
    <property type="match status" value="1"/>
</dbReference>
<evidence type="ECO:0000313" key="1">
    <source>
        <dbReference type="EMBL" id="MDT3330642.1"/>
    </source>
</evidence>
<dbReference type="EC" id="3.1.3.48" evidence="1"/>
<comment type="caution">
    <text evidence="1">The sequence shown here is derived from an EMBL/GenBank/DDBJ whole genome shotgun (WGS) entry which is preliminary data.</text>
</comment>
<dbReference type="Pfam" id="PF13350">
    <property type="entry name" value="Y_phosphatase3"/>
    <property type="match status" value="1"/>
</dbReference>
<accession>A0ABU3GIX4</accession>
<dbReference type="InterPro" id="IPR026893">
    <property type="entry name" value="Tyr/Ser_Pase_IphP-type"/>
</dbReference>
<sequence length="244" mass="26533">MPTPLDIDGLANVRELGGLERGDGSRTPTGAFIRAETLDRVSDAGWDRLRAHGVRAVIDLRRPEETSGEVPADIFRQQIDLDGDERDFWASRESDGQWGTPLYYADHLAELPHRLAGVLDAIAQAPDGAVLFHCGAGWDRTGLVAAVLLKAVGATEDAAAGDYLASFDNAPAMVDLHARSFDVEERLAVLARFGHSPESAFRAMWRGLDLDEWLRAHLDAHTVEMVTTWRGTVGPAPGLSSVDR</sequence>
<dbReference type="InterPro" id="IPR029021">
    <property type="entry name" value="Prot-tyrosine_phosphatase-like"/>
</dbReference>
<dbReference type="SUPFAM" id="SSF52799">
    <property type="entry name" value="(Phosphotyrosine protein) phosphatases II"/>
    <property type="match status" value="1"/>
</dbReference>
<dbReference type="GO" id="GO:0004725">
    <property type="term" value="F:protein tyrosine phosphatase activity"/>
    <property type="evidence" value="ECO:0007669"/>
    <property type="project" value="UniProtKB-EC"/>
</dbReference>
<dbReference type="Gene3D" id="3.90.190.10">
    <property type="entry name" value="Protein tyrosine phosphatase superfamily"/>
    <property type="match status" value="1"/>
</dbReference>
<organism evidence="1 2">
    <name type="scientific">Microbacterium aquilitoris</name>
    <dbReference type="NCBI Taxonomy" id="3067307"/>
    <lineage>
        <taxon>Bacteria</taxon>
        <taxon>Bacillati</taxon>
        <taxon>Actinomycetota</taxon>
        <taxon>Actinomycetes</taxon>
        <taxon>Micrococcales</taxon>
        <taxon>Microbacteriaceae</taxon>
        <taxon>Microbacterium</taxon>
    </lineage>
</organism>
<proteinExistence type="predicted"/>
<gene>
    <name evidence="1" type="ORF">Q9S78_08150</name>
</gene>